<accession>A0A0B0HDC3</accession>
<evidence type="ECO:0000313" key="5">
    <source>
        <dbReference type="EMBL" id="KHF26612.1"/>
    </source>
</evidence>
<keyword evidence="6" id="KW-1185">Reference proteome</keyword>
<dbReference type="Pfam" id="PF02668">
    <property type="entry name" value="TauD"/>
    <property type="match status" value="1"/>
</dbReference>
<evidence type="ECO:0000259" key="4">
    <source>
        <dbReference type="Pfam" id="PF02668"/>
    </source>
</evidence>
<dbReference type="Gene3D" id="3.60.130.10">
    <property type="entry name" value="Clavaminate synthase-like"/>
    <property type="match status" value="1"/>
</dbReference>
<evidence type="ECO:0000256" key="3">
    <source>
        <dbReference type="ARBA" id="ARBA00023194"/>
    </source>
</evidence>
<feature type="domain" description="TauD/TfdA-like" evidence="4">
    <location>
        <begin position="13"/>
        <end position="285"/>
    </location>
</feature>
<evidence type="ECO:0000256" key="2">
    <source>
        <dbReference type="ARBA" id="ARBA00023002"/>
    </source>
</evidence>
<dbReference type="RefSeq" id="WP_043116407.1">
    <property type="nucleotide sequence ID" value="NZ_JRAA01000001.1"/>
</dbReference>
<name>A0A0B0HDC3_SOVGS</name>
<comment type="caution">
    <text evidence="5">The sequence shown here is derived from an EMBL/GenBank/DDBJ whole genome shotgun (WGS) entry which is preliminary data.</text>
</comment>
<dbReference type="Proteomes" id="UP000030856">
    <property type="component" value="Unassembled WGS sequence"/>
</dbReference>
<protein>
    <submittedName>
        <fullName evidence="5">Taurine catabolism dioxygenase TauD</fullName>
    </submittedName>
</protein>
<dbReference type="InterPro" id="IPR050411">
    <property type="entry name" value="AlphaKG_dependent_hydroxylases"/>
</dbReference>
<keyword evidence="5" id="KW-0223">Dioxygenase</keyword>
<keyword evidence="3" id="KW-0045">Antibiotic biosynthesis</keyword>
<dbReference type="SUPFAM" id="SSF51197">
    <property type="entry name" value="Clavaminate synthase-like"/>
    <property type="match status" value="1"/>
</dbReference>
<dbReference type="GO" id="GO:0017000">
    <property type="term" value="P:antibiotic biosynthetic process"/>
    <property type="evidence" value="ECO:0007669"/>
    <property type="project" value="UniProtKB-KW"/>
</dbReference>
<dbReference type="PANTHER" id="PTHR10696">
    <property type="entry name" value="GAMMA-BUTYROBETAINE HYDROXYLASE-RELATED"/>
    <property type="match status" value="1"/>
</dbReference>
<evidence type="ECO:0000313" key="6">
    <source>
        <dbReference type="Proteomes" id="UP000030856"/>
    </source>
</evidence>
<dbReference type="InterPro" id="IPR042098">
    <property type="entry name" value="TauD-like_sf"/>
</dbReference>
<dbReference type="eggNOG" id="COG2175">
    <property type="taxonomic scope" value="Bacteria"/>
</dbReference>
<dbReference type="EMBL" id="JRAA01000001">
    <property type="protein sequence ID" value="KHF26612.1"/>
    <property type="molecule type" value="Genomic_DNA"/>
</dbReference>
<comment type="cofactor">
    <cofactor evidence="1">
        <name>Fe(2+)</name>
        <dbReference type="ChEBI" id="CHEBI:29033"/>
    </cofactor>
</comment>
<evidence type="ECO:0000256" key="1">
    <source>
        <dbReference type="ARBA" id="ARBA00001954"/>
    </source>
</evidence>
<proteinExistence type="predicted"/>
<dbReference type="GO" id="GO:0016706">
    <property type="term" value="F:2-oxoglutarate-dependent dioxygenase activity"/>
    <property type="evidence" value="ECO:0007669"/>
    <property type="project" value="UniProtKB-ARBA"/>
</dbReference>
<organism evidence="5 6">
    <name type="scientific">Solemya velum gill symbiont</name>
    <dbReference type="NCBI Taxonomy" id="2340"/>
    <lineage>
        <taxon>Bacteria</taxon>
        <taxon>Pseudomonadati</taxon>
        <taxon>Pseudomonadota</taxon>
        <taxon>Gammaproteobacteria</taxon>
        <taxon>sulfur-oxidizing symbionts</taxon>
    </lineage>
</organism>
<keyword evidence="2" id="KW-0560">Oxidoreductase</keyword>
<dbReference type="PANTHER" id="PTHR10696:SF56">
    <property type="entry name" value="TAUD_TFDA-LIKE DOMAIN-CONTAINING PROTEIN"/>
    <property type="match status" value="1"/>
</dbReference>
<dbReference type="OrthoDB" id="9769888at2"/>
<sequence>MRIHILKQTPDETIDFARLYSAYQKHGAILLRGGTMNLEKFEAIANYFCDRFHHVGGRSAMRQDQGDGFTTGVWAGNMDKLAHTEGSYRPAIHRPDTAFFCCVVPPSASGGETTLFDGAEMLQHLPKDLARRFREQGIIYEMTWQPERWSAEFDVENEVQLREYLARFPEARYSLENGTLHLFYSAPAIFSVDGVDAFANGILNHLPAIDHPAYAHSTIYTKPSNRVSFGDGEPLSSEVYNQLIDVQDKVIYKHQWQKHDVVIINNLRYMHGRTMTSEECERTLLSRFGKTAQRHRADA</sequence>
<reference evidence="5 6" key="1">
    <citation type="journal article" date="2014" name="BMC Genomics">
        <title>The genome of the intracellular bacterium of the coastal bivalve, Solemya velum: a blueprint for thriving in and out of symbiosis.</title>
        <authorList>
            <person name="Dmytrenko O."/>
            <person name="Russell S.L."/>
            <person name="Loo W.T."/>
            <person name="Fontanez K.M."/>
            <person name="Liao L."/>
            <person name="Roeselers G."/>
            <person name="Sharma R."/>
            <person name="Stewart F.J."/>
            <person name="Newton I.L."/>
            <person name="Woyke T."/>
            <person name="Wu D."/>
            <person name="Lang J.M."/>
            <person name="Eisen J.A."/>
            <person name="Cavanaugh C.M."/>
        </authorList>
    </citation>
    <scope>NUCLEOTIDE SEQUENCE [LARGE SCALE GENOMIC DNA]</scope>
    <source>
        <strain evidence="5 6">WH</strain>
    </source>
</reference>
<dbReference type="InterPro" id="IPR003819">
    <property type="entry name" value="TauD/TfdA-like"/>
</dbReference>
<dbReference type="STRING" id="2340.JV46_12240"/>
<dbReference type="AlphaFoldDB" id="A0A0B0HDC3"/>
<gene>
    <name evidence="5" type="primary">tauD2</name>
    <name evidence="5" type="ORF">JV46_12240</name>
</gene>